<dbReference type="Gene3D" id="3.40.50.720">
    <property type="entry name" value="NAD(P)-binding Rossmann-like Domain"/>
    <property type="match status" value="1"/>
</dbReference>
<dbReference type="EMBL" id="KV750952">
    <property type="protein sequence ID" value="OCL02477.1"/>
    <property type="molecule type" value="Genomic_DNA"/>
</dbReference>
<dbReference type="GO" id="GO:0016491">
    <property type="term" value="F:oxidoreductase activity"/>
    <property type="evidence" value="ECO:0007669"/>
    <property type="project" value="UniProtKB-KW"/>
</dbReference>
<accession>A0A8E2JMF3</accession>
<evidence type="ECO:0000256" key="1">
    <source>
        <dbReference type="ARBA" id="ARBA00006484"/>
    </source>
</evidence>
<protein>
    <submittedName>
        <fullName evidence="3">NAD(P)-binding protein</fullName>
    </submittedName>
</protein>
<comment type="similarity">
    <text evidence="1">Belongs to the short-chain dehydrogenases/reductases (SDR) family.</text>
</comment>
<dbReference type="Proteomes" id="UP000250140">
    <property type="component" value="Unassembled WGS sequence"/>
</dbReference>
<proteinExistence type="inferred from homology"/>
<evidence type="ECO:0000313" key="4">
    <source>
        <dbReference type="Proteomes" id="UP000250140"/>
    </source>
</evidence>
<dbReference type="AlphaFoldDB" id="A0A8E2JMF3"/>
<dbReference type="PRINTS" id="PR00081">
    <property type="entry name" value="GDHRDH"/>
</dbReference>
<dbReference type="InterPro" id="IPR036291">
    <property type="entry name" value="NAD(P)-bd_dom_sf"/>
</dbReference>
<keyword evidence="2" id="KW-0560">Oxidoreductase</keyword>
<dbReference type="PANTHER" id="PTHR42901:SF1">
    <property type="entry name" value="ALCOHOL DEHYDROGENASE"/>
    <property type="match status" value="1"/>
</dbReference>
<dbReference type="Pfam" id="PF00106">
    <property type="entry name" value="adh_short"/>
    <property type="match status" value="1"/>
</dbReference>
<dbReference type="CDD" id="cd05233">
    <property type="entry name" value="SDR_c"/>
    <property type="match status" value="1"/>
</dbReference>
<organism evidence="3 4">
    <name type="scientific">Glonium stellatum</name>
    <dbReference type="NCBI Taxonomy" id="574774"/>
    <lineage>
        <taxon>Eukaryota</taxon>
        <taxon>Fungi</taxon>
        <taxon>Dikarya</taxon>
        <taxon>Ascomycota</taxon>
        <taxon>Pezizomycotina</taxon>
        <taxon>Dothideomycetes</taxon>
        <taxon>Pleosporomycetidae</taxon>
        <taxon>Gloniales</taxon>
        <taxon>Gloniaceae</taxon>
        <taxon>Glonium</taxon>
    </lineage>
</organism>
<dbReference type="SUPFAM" id="SSF51735">
    <property type="entry name" value="NAD(P)-binding Rossmann-fold domains"/>
    <property type="match status" value="1"/>
</dbReference>
<dbReference type="InterPro" id="IPR002347">
    <property type="entry name" value="SDR_fam"/>
</dbReference>
<reference evidence="3 4" key="1">
    <citation type="journal article" date="2016" name="Nat. Commun.">
        <title>Ectomycorrhizal ecology is imprinted in the genome of the dominant symbiotic fungus Cenococcum geophilum.</title>
        <authorList>
            <consortium name="DOE Joint Genome Institute"/>
            <person name="Peter M."/>
            <person name="Kohler A."/>
            <person name="Ohm R.A."/>
            <person name="Kuo A."/>
            <person name="Krutzmann J."/>
            <person name="Morin E."/>
            <person name="Arend M."/>
            <person name="Barry K.W."/>
            <person name="Binder M."/>
            <person name="Choi C."/>
            <person name="Clum A."/>
            <person name="Copeland A."/>
            <person name="Grisel N."/>
            <person name="Haridas S."/>
            <person name="Kipfer T."/>
            <person name="LaButti K."/>
            <person name="Lindquist E."/>
            <person name="Lipzen A."/>
            <person name="Maire R."/>
            <person name="Meier B."/>
            <person name="Mihaltcheva S."/>
            <person name="Molinier V."/>
            <person name="Murat C."/>
            <person name="Poggeler S."/>
            <person name="Quandt C.A."/>
            <person name="Sperisen C."/>
            <person name="Tritt A."/>
            <person name="Tisserant E."/>
            <person name="Crous P.W."/>
            <person name="Henrissat B."/>
            <person name="Nehls U."/>
            <person name="Egli S."/>
            <person name="Spatafora J.W."/>
            <person name="Grigoriev I.V."/>
            <person name="Martin F.M."/>
        </authorList>
    </citation>
    <scope>NUCLEOTIDE SEQUENCE [LARGE SCALE GENOMIC DNA]</scope>
    <source>
        <strain evidence="3 4">CBS 207.34</strain>
    </source>
</reference>
<sequence length="301" mass="32304">MATSSFLPSLTKLSHSESYPAISPSRPELSVKDKAVVITGGGSGIGASIAKAFAAGGSTKIAIISRTEKNLLATKHAIEEEFLGTEVLAVPADITNARQVDDAFLKISQTFDKIDVLVCNSAFMPVPRPVLSPDFDVQDWWTAFSTNILGALYTVQGFVKYAAKGAHILHISTCVSHMPPLEAGVSAYAASKAAGAKLFDYIAFENPGLHVVNVHPGLVDTNMSRKSGHGGMDHIDLSGHFCLWLVSSEANFLRGKFVWVNWDVDELKARKEEILSTDLLDTKLGGVSFVGWEGSQKLGEL</sequence>
<dbReference type="PANTHER" id="PTHR42901">
    <property type="entry name" value="ALCOHOL DEHYDROGENASE"/>
    <property type="match status" value="1"/>
</dbReference>
<evidence type="ECO:0000256" key="2">
    <source>
        <dbReference type="ARBA" id="ARBA00023002"/>
    </source>
</evidence>
<name>A0A8E2JMF3_9PEZI</name>
<keyword evidence="4" id="KW-1185">Reference proteome</keyword>
<gene>
    <name evidence="3" type="ORF">AOQ84DRAFT_304653</name>
</gene>
<dbReference type="OrthoDB" id="1933717at2759"/>
<evidence type="ECO:0000313" key="3">
    <source>
        <dbReference type="EMBL" id="OCL02477.1"/>
    </source>
</evidence>